<evidence type="ECO:0000313" key="2">
    <source>
        <dbReference type="Proteomes" id="UP000636709"/>
    </source>
</evidence>
<dbReference type="Proteomes" id="UP000636709">
    <property type="component" value="Unassembled WGS sequence"/>
</dbReference>
<dbReference type="PANTHER" id="PTHR36483:SF10">
    <property type="entry name" value="OS01G0595001 PROTEIN"/>
    <property type="match status" value="1"/>
</dbReference>
<name>A0A835BEP2_9POAL</name>
<accession>A0A835BEP2</accession>
<dbReference type="AlphaFoldDB" id="A0A835BEP2"/>
<dbReference type="PANTHER" id="PTHR36483">
    <property type="entry name" value="OS02G0130700 PROTEIN"/>
    <property type="match status" value="1"/>
</dbReference>
<sequence>MSAFTAISSADELAHAISMMTANSSWMHFVAAHATGEAPHDIRVSQYKRSNAPQSCHAQTKPNRSVSARSTLQATGIGRGTAARFAAVVVLAALTSSPAAAEVDQGLRRRPCFEACFDQCVPRDEFWFCQLTCYHRCTGSYRALVVPGHQLGCEQSCALSLCAELRPGSKMMAACQGTCRGSFAVAACRGGAAA</sequence>
<evidence type="ECO:0000313" key="1">
    <source>
        <dbReference type="EMBL" id="KAF8696782.1"/>
    </source>
</evidence>
<keyword evidence="2" id="KW-1185">Reference proteome</keyword>
<dbReference type="OrthoDB" id="667631at2759"/>
<dbReference type="EMBL" id="JACEFO010001880">
    <property type="protein sequence ID" value="KAF8696782.1"/>
    <property type="molecule type" value="Genomic_DNA"/>
</dbReference>
<comment type="caution">
    <text evidence="1">The sequence shown here is derived from an EMBL/GenBank/DDBJ whole genome shotgun (WGS) entry which is preliminary data.</text>
</comment>
<organism evidence="1 2">
    <name type="scientific">Digitaria exilis</name>
    <dbReference type="NCBI Taxonomy" id="1010633"/>
    <lineage>
        <taxon>Eukaryota</taxon>
        <taxon>Viridiplantae</taxon>
        <taxon>Streptophyta</taxon>
        <taxon>Embryophyta</taxon>
        <taxon>Tracheophyta</taxon>
        <taxon>Spermatophyta</taxon>
        <taxon>Magnoliopsida</taxon>
        <taxon>Liliopsida</taxon>
        <taxon>Poales</taxon>
        <taxon>Poaceae</taxon>
        <taxon>PACMAD clade</taxon>
        <taxon>Panicoideae</taxon>
        <taxon>Panicodae</taxon>
        <taxon>Paniceae</taxon>
        <taxon>Anthephorinae</taxon>
        <taxon>Digitaria</taxon>
    </lineage>
</organism>
<reference evidence="1" key="1">
    <citation type="submission" date="2020-07" db="EMBL/GenBank/DDBJ databases">
        <title>Genome sequence and genetic diversity analysis of an under-domesticated orphan crop, white fonio (Digitaria exilis).</title>
        <authorList>
            <person name="Bennetzen J.L."/>
            <person name="Chen S."/>
            <person name="Ma X."/>
            <person name="Wang X."/>
            <person name="Yssel A.E.J."/>
            <person name="Chaluvadi S.R."/>
            <person name="Johnson M."/>
            <person name="Gangashetty P."/>
            <person name="Hamidou F."/>
            <person name="Sanogo M.D."/>
            <person name="Zwaenepoel A."/>
            <person name="Wallace J."/>
            <person name="Van De Peer Y."/>
            <person name="Van Deynze A."/>
        </authorList>
    </citation>
    <scope>NUCLEOTIDE SEQUENCE</scope>
    <source>
        <tissue evidence="1">Leaves</tissue>
    </source>
</reference>
<gene>
    <name evidence="1" type="ORF">HU200_036415</name>
</gene>
<proteinExistence type="predicted"/>
<protein>
    <submittedName>
        <fullName evidence="1">Uncharacterized protein</fullName>
    </submittedName>
</protein>